<dbReference type="AlphaFoldDB" id="A0A1M5KEF2"/>
<feature type="transmembrane region" description="Helical" evidence="6">
    <location>
        <begin position="149"/>
        <end position="179"/>
    </location>
</feature>
<dbReference type="Pfam" id="PF01925">
    <property type="entry name" value="TauE"/>
    <property type="match status" value="1"/>
</dbReference>
<keyword evidence="8" id="KW-1185">Reference proteome</keyword>
<evidence type="ECO:0000256" key="5">
    <source>
        <dbReference type="ARBA" id="ARBA00023136"/>
    </source>
</evidence>
<comment type="similarity">
    <text evidence="2 6">Belongs to the 4-toluene sulfonate uptake permease (TSUP) (TC 2.A.102) family.</text>
</comment>
<dbReference type="PANTHER" id="PTHR43701">
    <property type="entry name" value="MEMBRANE TRANSPORTER PROTEIN MJ0441-RELATED"/>
    <property type="match status" value="1"/>
</dbReference>
<dbReference type="OrthoDB" id="5189995at2"/>
<feature type="transmembrane region" description="Helical" evidence="6">
    <location>
        <begin position="102"/>
        <end position="120"/>
    </location>
</feature>
<keyword evidence="3 6" id="KW-0812">Transmembrane</keyword>
<comment type="subcellular location">
    <subcellularLocation>
        <location evidence="6">Cell membrane</location>
        <topology evidence="6">Multi-pass membrane protein</topology>
    </subcellularLocation>
    <subcellularLocation>
        <location evidence="1">Membrane</location>
        <topology evidence="1">Multi-pass membrane protein</topology>
    </subcellularLocation>
</comment>
<name>A0A1M5KEF2_9GAMM</name>
<feature type="transmembrane region" description="Helical" evidence="6">
    <location>
        <begin position="71"/>
        <end position="90"/>
    </location>
</feature>
<dbReference type="EMBL" id="FQWZ01000001">
    <property type="protein sequence ID" value="SHG51127.1"/>
    <property type="molecule type" value="Genomic_DNA"/>
</dbReference>
<evidence type="ECO:0000256" key="6">
    <source>
        <dbReference type="RuleBase" id="RU363041"/>
    </source>
</evidence>
<evidence type="ECO:0000256" key="4">
    <source>
        <dbReference type="ARBA" id="ARBA00022989"/>
    </source>
</evidence>
<feature type="transmembrane region" description="Helical" evidence="6">
    <location>
        <begin position="191"/>
        <end position="208"/>
    </location>
</feature>
<gene>
    <name evidence="7" type="ORF">SAMN04488068_0513</name>
</gene>
<dbReference type="InterPro" id="IPR051598">
    <property type="entry name" value="TSUP/Inactive_protease-like"/>
</dbReference>
<evidence type="ECO:0000313" key="7">
    <source>
        <dbReference type="EMBL" id="SHG51127.1"/>
    </source>
</evidence>
<feature type="transmembrane region" description="Helical" evidence="6">
    <location>
        <begin position="241"/>
        <end position="262"/>
    </location>
</feature>
<dbReference type="GO" id="GO:0005886">
    <property type="term" value="C:plasma membrane"/>
    <property type="evidence" value="ECO:0007669"/>
    <property type="project" value="UniProtKB-SubCell"/>
</dbReference>
<keyword evidence="4 6" id="KW-1133">Transmembrane helix</keyword>
<dbReference type="Proteomes" id="UP000199758">
    <property type="component" value="Unassembled WGS sequence"/>
</dbReference>
<protein>
    <recommendedName>
        <fullName evidence="6">Probable membrane transporter protein</fullName>
    </recommendedName>
</protein>
<keyword evidence="6" id="KW-1003">Cell membrane</keyword>
<keyword evidence="5 6" id="KW-0472">Membrane</keyword>
<evidence type="ECO:0000313" key="8">
    <source>
        <dbReference type="Proteomes" id="UP000199758"/>
    </source>
</evidence>
<feature type="transmembrane region" description="Helical" evidence="6">
    <location>
        <begin position="30"/>
        <end position="50"/>
    </location>
</feature>
<evidence type="ECO:0000256" key="2">
    <source>
        <dbReference type="ARBA" id="ARBA00009142"/>
    </source>
</evidence>
<evidence type="ECO:0000256" key="3">
    <source>
        <dbReference type="ARBA" id="ARBA00022692"/>
    </source>
</evidence>
<feature type="transmembrane region" description="Helical" evidence="6">
    <location>
        <begin position="215"/>
        <end position="235"/>
    </location>
</feature>
<evidence type="ECO:0000256" key="1">
    <source>
        <dbReference type="ARBA" id="ARBA00004141"/>
    </source>
</evidence>
<dbReference type="RefSeq" id="WP_072893467.1">
    <property type="nucleotide sequence ID" value="NZ_FQWZ01000001.1"/>
</dbReference>
<dbReference type="STRING" id="490188.SAMN04488068_0513"/>
<proteinExistence type="inferred from homology"/>
<dbReference type="PANTHER" id="PTHR43701:SF2">
    <property type="entry name" value="MEMBRANE TRANSPORTER PROTEIN YJNA-RELATED"/>
    <property type="match status" value="1"/>
</dbReference>
<dbReference type="InterPro" id="IPR002781">
    <property type="entry name" value="TM_pro_TauE-like"/>
</dbReference>
<sequence length="263" mass="27196">MDFAFSLAGLVVGIAVGATGVGGGSLMTPILILFYGVSPSVAVGSDLIYASISKAFGVGLHSRNGSLDWKLVGWMSAGSVPAALLTLVLLHQLPAGPQVDQLIKMTLSIAIVLTAAFTIFQEPITRLLPRPPVTLAGDGSFRGQRTLTVVCGALIGALVTISSVGAGVIGMMMLLLLYPRHEPIRLVGSDLAHAVLITAIAGAGHAGLGKVDWPMLASLLVGALPGIYVGTRIGFRLNPRVLKRVISALLIFVGATMLWKALS</sequence>
<organism evidence="7 8">
    <name type="scientific">Hydrocarboniphaga daqingensis</name>
    <dbReference type="NCBI Taxonomy" id="490188"/>
    <lineage>
        <taxon>Bacteria</taxon>
        <taxon>Pseudomonadati</taxon>
        <taxon>Pseudomonadota</taxon>
        <taxon>Gammaproteobacteria</taxon>
        <taxon>Nevskiales</taxon>
        <taxon>Nevskiaceae</taxon>
        <taxon>Hydrocarboniphaga</taxon>
    </lineage>
</organism>
<reference evidence="7 8" key="1">
    <citation type="submission" date="2016-11" db="EMBL/GenBank/DDBJ databases">
        <authorList>
            <person name="Jaros S."/>
            <person name="Januszkiewicz K."/>
            <person name="Wedrychowicz H."/>
        </authorList>
    </citation>
    <scope>NUCLEOTIDE SEQUENCE [LARGE SCALE GENOMIC DNA]</scope>
    <source>
        <strain evidence="7 8">CGMCC 1.7049</strain>
    </source>
</reference>
<accession>A0A1M5KEF2</accession>